<dbReference type="InterPro" id="IPR019291">
    <property type="entry name" value="Host_attachment_protein"/>
</dbReference>
<dbReference type="Proteomes" id="UP000245812">
    <property type="component" value="Unassembled WGS sequence"/>
</dbReference>
<dbReference type="RefSeq" id="WP_109722823.1">
    <property type="nucleotide sequence ID" value="NZ_MSZV01000007.1"/>
</dbReference>
<gene>
    <name evidence="2" type="ORF">C7456_10420</name>
</gene>
<evidence type="ECO:0000313" key="3">
    <source>
        <dbReference type="Proteomes" id="UP000245812"/>
    </source>
</evidence>
<reference evidence="2 3" key="1">
    <citation type="submission" date="2018-05" db="EMBL/GenBank/DDBJ databases">
        <title>Genomic Encyclopedia of Type Strains, Phase IV (KMG-IV): sequencing the most valuable type-strain genomes for metagenomic binning, comparative biology and taxonomic classification.</title>
        <authorList>
            <person name="Goeker M."/>
        </authorList>
    </citation>
    <scope>NUCLEOTIDE SEQUENCE [LARGE SCALE GENOMIC DNA]</scope>
    <source>
        <strain evidence="2 3">DSM 14263</strain>
    </source>
</reference>
<evidence type="ECO:0000256" key="1">
    <source>
        <dbReference type="SAM" id="MobiDB-lite"/>
    </source>
</evidence>
<evidence type="ECO:0000313" key="2">
    <source>
        <dbReference type="EMBL" id="PWK89672.1"/>
    </source>
</evidence>
<comment type="caution">
    <text evidence="2">The sequence shown here is derived from an EMBL/GenBank/DDBJ whole genome shotgun (WGS) entry which is preliminary data.</text>
</comment>
<dbReference type="AlphaFoldDB" id="A0A316IB07"/>
<organism evidence="2 3">
    <name type="scientific">Fulvimonas soli</name>
    <dbReference type="NCBI Taxonomy" id="155197"/>
    <lineage>
        <taxon>Bacteria</taxon>
        <taxon>Pseudomonadati</taxon>
        <taxon>Pseudomonadota</taxon>
        <taxon>Gammaproteobacteria</taxon>
        <taxon>Lysobacterales</taxon>
        <taxon>Rhodanobacteraceae</taxon>
        <taxon>Fulvimonas</taxon>
    </lineage>
</organism>
<sequence>MAQTWILVADGARARVIECNARNGVWNEVACFDNPEGRLPGRSLTRDRPPRAAESVGSARHAIEPHTTPREKSAGNFARLLGDALARGLEERRYEKLVLVAPPRFLGALHEHIGAPLMQHVTGEVRRNLTTLPTAELRERLPSRLLH</sequence>
<name>A0A316IB07_9GAMM</name>
<keyword evidence="3" id="KW-1185">Reference proteome</keyword>
<feature type="region of interest" description="Disordered" evidence="1">
    <location>
        <begin position="40"/>
        <end position="60"/>
    </location>
</feature>
<protein>
    <submittedName>
        <fullName evidence="2">Protein required for attachment to host cells</fullName>
    </submittedName>
</protein>
<dbReference type="OrthoDB" id="9812459at2"/>
<dbReference type="Pfam" id="PF10116">
    <property type="entry name" value="Host_attach"/>
    <property type="match status" value="1"/>
</dbReference>
<dbReference type="EMBL" id="QGHC01000004">
    <property type="protein sequence ID" value="PWK89672.1"/>
    <property type="molecule type" value="Genomic_DNA"/>
</dbReference>
<proteinExistence type="predicted"/>
<accession>A0A316IB07</accession>